<protein>
    <submittedName>
        <fullName evidence="2">Uncharacterized protein</fullName>
    </submittedName>
</protein>
<name>A0AA40AVZ9_9PEZI</name>
<keyword evidence="1" id="KW-0812">Transmembrane</keyword>
<reference evidence="2" key="1">
    <citation type="submission" date="2023-06" db="EMBL/GenBank/DDBJ databases">
        <title>Genome-scale phylogeny and comparative genomics of the fungal order Sordariales.</title>
        <authorList>
            <consortium name="Lawrence Berkeley National Laboratory"/>
            <person name="Hensen N."/>
            <person name="Bonometti L."/>
            <person name="Westerberg I."/>
            <person name="Brannstrom I.O."/>
            <person name="Guillou S."/>
            <person name="Cros-Aarteil S."/>
            <person name="Calhoun S."/>
            <person name="Haridas S."/>
            <person name="Kuo A."/>
            <person name="Mondo S."/>
            <person name="Pangilinan J."/>
            <person name="Riley R."/>
            <person name="LaButti K."/>
            <person name="Andreopoulos B."/>
            <person name="Lipzen A."/>
            <person name="Chen C."/>
            <person name="Yanf M."/>
            <person name="Daum C."/>
            <person name="Ng V."/>
            <person name="Clum A."/>
            <person name="Steindorff A."/>
            <person name="Ohm R."/>
            <person name="Martin F."/>
            <person name="Silar P."/>
            <person name="Natvig D."/>
            <person name="Lalanne C."/>
            <person name="Gautier V."/>
            <person name="Ament-velasquez S.L."/>
            <person name="Kruys A."/>
            <person name="Hutchinson M.I."/>
            <person name="Powell A.J."/>
            <person name="Barry K."/>
            <person name="Miller A.N."/>
            <person name="Grigoriev I.V."/>
            <person name="Debuchy R."/>
            <person name="Gladieux P."/>
            <person name="Thoren M.H."/>
            <person name="Johannesson H."/>
        </authorList>
    </citation>
    <scope>NUCLEOTIDE SEQUENCE</scope>
    <source>
        <strain evidence="2">SMH2392-1A</strain>
    </source>
</reference>
<dbReference type="AlphaFoldDB" id="A0AA40AVZ9"/>
<keyword evidence="1" id="KW-1133">Transmembrane helix</keyword>
<proteinExistence type="predicted"/>
<keyword evidence="1" id="KW-0472">Membrane</keyword>
<evidence type="ECO:0000313" key="3">
    <source>
        <dbReference type="Proteomes" id="UP001172101"/>
    </source>
</evidence>
<dbReference type="GeneID" id="85317235"/>
<feature type="transmembrane region" description="Helical" evidence="1">
    <location>
        <begin position="55"/>
        <end position="73"/>
    </location>
</feature>
<dbReference type="EMBL" id="JAUIRO010000003">
    <property type="protein sequence ID" value="KAK0723012.1"/>
    <property type="molecule type" value="Genomic_DNA"/>
</dbReference>
<evidence type="ECO:0000313" key="2">
    <source>
        <dbReference type="EMBL" id="KAK0723012.1"/>
    </source>
</evidence>
<comment type="caution">
    <text evidence="2">The sequence shown here is derived from an EMBL/GenBank/DDBJ whole genome shotgun (WGS) entry which is preliminary data.</text>
</comment>
<dbReference type="Proteomes" id="UP001172101">
    <property type="component" value="Unassembled WGS sequence"/>
</dbReference>
<evidence type="ECO:0000256" key="1">
    <source>
        <dbReference type="SAM" id="Phobius"/>
    </source>
</evidence>
<gene>
    <name evidence="2" type="ORF">B0T26DRAFT_245099</name>
</gene>
<sequence>MSSNLMLGVWVSAVLNGYTLEALGMASFETIPAWFSFSCLALALISFVIFPLNIYIFLMSIFFLSSLLWQIFWP</sequence>
<accession>A0AA40AVZ9</accession>
<keyword evidence="3" id="KW-1185">Reference proteome</keyword>
<dbReference type="RefSeq" id="XP_060298936.1">
    <property type="nucleotide sequence ID" value="XM_060433965.1"/>
</dbReference>
<organism evidence="2 3">
    <name type="scientific">Lasiosphaeria miniovina</name>
    <dbReference type="NCBI Taxonomy" id="1954250"/>
    <lineage>
        <taxon>Eukaryota</taxon>
        <taxon>Fungi</taxon>
        <taxon>Dikarya</taxon>
        <taxon>Ascomycota</taxon>
        <taxon>Pezizomycotina</taxon>
        <taxon>Sordariomycetes</taxon>
        <taxon>Sordariomycetidae</taxon>
        <taxon>Sordariales</taxon>
        <taxon>Lasiosphaeriaceae</taxon>
        <taxon>Lasiosphaeria</taxon>
    </lineage>
</organism>
<feature type="transmembrane region" description="Helical" evidence="1">
    <location>
        <begin position="32"/>
        <end position="50"/>
    </location>
</feature>